<protein>
    <submittedName>
        <fullName evidence="2">Uncharacterized protein</fullName>
    </submittedName>
</protein>
<feature type="region of interest" description="Disordered" evidence="1">
    <location>
        <begin position="249"/>
        <end position="474"/>
    </location>
</feature>
<feature type="compositionally biased region" description="Polar residues" evidence="1">
    <location>
        <begin position="261"/>
        <end position="278"/>
    </location>
</feature>
<accession>A0A814HQ03</accession>
<evidence type="ECO:0000313" key="3">
    <source>
        <dbReference type="Proteomes" id="UP000663845"/>
    </source>
</evidence>
<comment type="caution">
    <text evidence="2">The sequence shown here is derived from an EMBL/GenBank/DDBJ whole genome shotgun (WGS) entry which is preliminary data.</text>
</comment>
<feature type="compositionally biased region" description="Low complexity" evidence="1">
    <location>
        <begin position="331"/>
        <end position="343"/>
    </location>
</feature>
<proteinExistence type="predicted"/>
<feature type="compositionally biased region" description="Polar residues" evidence="1">
    <location>
        <begin position="436"/>
        <end position="454"/>
    </location>
</feature>
<dbReference type="Proteomes" id="UP000663845">
    <property type="component" value="Unassembled WGS sequence"/>
</dbReference>
<evidence type="ECO:0000256" key="1">
    <source>
        <dbReference type="SAM" id="MobiDB-lite"/>
    </source>
</evidence>
<feature type="compositionally biased region" description="Basic residues" evidence="1">
    <location>
        <begin position="461"/>
        <end position="474"/>
    </location>
</feature>
<feature type="compositionally biased region" description="Polar residues" evidence="1">
    <location>
        <begin position="344"/>
        <end position="362"/>
    </location>
</feature>
<organism evidence="2 3">
    <name type="scientific">Adineta steineri</name>
    <dbReference type="NCBI Taxonomy" id="433720"/>
    <lineage>
        <taxon>Eukaryota</taxon>
        <taxon>Metazoa</taxon>
        <taxon>Spiralia</taxon>
        <taxon>Gnathifera</taxon>
        <taxon>Rotifera</taxon>
        <taxon>Eurotatoria</taxon>
        <taxon>Bdelloidea</taxon>
        <taxon>Adinetida</taxon>
        <taxon>Adinetidae</taxon>
        <taxon>Adineta</taxon>
    </lineage>
</organism>
<feature type="compositionally biased region" description="Low complexity" evidence="1">
    <location>
        <begin position="423"/>
        <end position="435"/>
    </location>
</feature>
<feature type="compositionally biased region" description="Basic and acidic residues" evidence="1">
    <location>
        <begin position="397"/>
        <end position="412"/>
    </location>
</feature>
<evidence type="ECO:0000313" key="2">
    <source>
        <dbReference type="EMBL" id="CAF1012922.1"/>
    </source>
</evidence>
<sequence length="501" mass="57742">MFHDEAQTQFTNNWKRNNNEHPIDRVFTADFNTNQQIRYPYSNTRSKNYKSETKHIIQRQRVIQSFLTKPDGIESSIQRSITLNTQPKILSITSIPSPQLLLPELNEQSTNNNNRQPITRKEFDRQSPVFVRHHRRTIEHLSLNQQTSDITNISGNQVTLSIPPNFTFRNKPSRVYLSDRSAYKINNRIFSPRIKSTNPPKPIQEGKQNIFQSKSVHRHNSIPTPIWIPTLPEQDAVHTRTLTDIARTKSYPPKVLKNHHSQSIPSNRINSNLKTNDIQDLYISPRSPLNNPQNEIETDKNIIREKELTVSEWEDSKTSNDDVFDEDESISSDGNSSTSTYDSQITVQQSRRKSTSSITYDTSLSNKSSKSKSQRLPSRRNISRRYPYTLALPPLLEHTHDEEIGEDSKTSNDDVFDEDESTSSDGNSSKSTYDSQITVQQSRRKSTSSITYDTSLSNKSSKSKSQRLPSRRNISRRYPYTLALPPLLEHIHDEEIGDEFN</sequence>
<dbReference type="AlphaFoldDB" id="A0A814HQ03"/>
<reference evidence="2" key="1">
    <citation type="submission" date="2021-02" db="EMBL/GenBank/DDBJ databases">
        <authorList>
            <person name="Nowell W R."/>
        </authorList>
    </citation>
    <scope>NUCLEOTIDE SEQUENCE</scope>
</reference>
<feature type="compositionally biased region" description="Basic and acidic residues" evidence="1">
    <location>
        <begin position="297"/>
        <end position="320"/>
    </location>
</feature>
<dbReference type="EMBL" id="CAJNOG010000150">
    <property type="protein sequence ID" value="CAF1012922.1"/>
    <property type="molecule type" value="Genomic_DNA"/>
</dbReference>
<gene>
    <name evidence="2" type="ORF">JYZ213_LOCUS16634</name>
</gene>
<name>A0A814HQ03_9BILA</name>
<feature type="compositionally biased region" description="Basic residues" evidence="1">
    <location>
        <begin position="369"/>
        <end position="383"/>
    </location>
</feature>